<evidence type="ECO:0000313" key="2">
    <source>
        <dbReference type="Proteomes" id="UP001595690"/>
    </source>
</evidence>
<keyword evidence="2" id="KW-1185">Reference proteome</keyword>
<dbReference type="InterPro" id="IPR016032">
    <property type="entry name" value="Sig_transdc_resp-reg_C-effctor"/>
</dbReference>
<gene>
    <name evidence="1" type="ORF">ACFOWZ_30200</name>
</gene>
<organism evidence="1 2">
    <name type="scientific">Lentzea rhizosphaerae</name>
    <dbReference type="NCBI Taxonomy" id="2041025"/>
    <lineage>
        <taxon>Bacteria</taxon>
        <taxon>Bacillati</taxon>
        <taxon>Actinomycetota</taxon>
        <taxon>Actinomycetes</taxon>
        <taxon>Pseudonocardiales</taxon>
        <taxon>Pseudonocardiaceae</taxon>
        <taxon>Lentzea</taxon>
    </lineage>
</organism>
<dbReference type="RefSeq" id="WP_382377302.1">
    <property type="nucleotide sequence ID" value="NZ_JBHRZI010000027.1"/>
</dbReference>
<evidence type="ECO:0008006" key="3">
    <source>
        <dbReference type="Google" id="ProtNLM"/>
    </source>
</evidence>
<reference evidence="2" key="1">
    <citation type="journal article" date="2019" name="Int. J. Syst. Evol. Microbiol.">
        <title>The Global Catalogue of Microorganisms (GCM) 10K type strain sequencing project: providing services to taxonomists for standard genome sequencing and annotation.</title>
        <authorList>
            <consortium name="The Broad Institute Genomics Platform"/>
            <consortium name="The Broad Institute Genome Sequencing Center for Infectious Disease"/>
            <person name="Wu L."/>
            <person name="Ma J."/>
        </authorList>
    </citation>
    <scope>NUCLEOTIDE SEQUENCE [LARGE SCALE GENOMIC DNA]</scope>
    <source>
        <strain evidence="2">CGMCC 4.7405</strain>
    </source>
</reference>
<dbReference type="SUPFAM" id="SSF46894">
    <property type="entry name" value="C-terminal effector domain of the bipartite response regulators"/>
    <property type="match status" value="1"/>
</dbReference>
<dbReference type="EMBL" id="JBHRZI010000027">
    <property type="protein sequence ID" value="MFC3895771.1"/>
    <property type="molecule type" value="Genomic_DNA"/>
</dbReference>
<sequence length="196" mass="21130">MSILDAVPETSGRNLASLDDAFQLCEVTEGFAAQFCCASDDLVGVEFVRLFGSDAEVLLLAQCLSLQAKGDGFFREHLSVRRQRMRQLLKVVVHAGGGVLVAAVQPSGQPHTGFTLSRSDARILERIAEGWTVEQVAAGIEMTTRSVRYRMATLLNLFEAGSGPSAISNAYLWGVLDPVAWPPRVAHGVVNQSWAG</sequence>
<accession>A0ABV8C1E8</accession>
<proteinExistence type="predicted"/>
<name>A0ABV8C1E8_9PSEU</name>
<comment type="caution">
    <text evidence="1">The sequence shown here is derived from an EMBL/GenBank/DDBJ whole genome shotgun (WGS) entry which is preliminary data.</text>
</comment>
<evidence type="ECO:0000313" key="1">
    <source>
        <dbReference type="EMBL" id="MFC3895771.1"/>
    </source>
</evidence>
<protein>
    <recommendedName>
        <fullName evidence="3">HTH luxR-type domain-containing protein</fullName>
    </recommendedName>
</protein>
<dbReference type="Proteomes" id="UP001595690">
    <property type="component" value="Unassembled WGS sequence"/>
</dbReference>